<dbReference type="EMBL" id="CM046131">
    <property type="protein sequence ID" value="KAI8430193.1"/>
    <property type="molecule type" value="Genomic_DNA"/>
</dbReference>
<reference evidence="1 2" key="1">
    <citation type="journal article" date="2022" name="Genome Biol. Evol.">
        <title>The Spruce Budworm Genome: Reconstructing the Evolutionary History of Antifreeze Proteins.</title>
        <authorList>
            <person name="Beliveau C."/>
            <person name="Gagne P."/>
            <person name="Picq S."/>
            <person name="Vernygora O."/>
            <person name="Keeling C.I."/>
            <person name="Pinkney K."/>
            <person name="Doucet D."/>
            <person name="Wen F."/>
            <person name="Johnston J.S."/>
            <person name="Maaroufi H."/>
            <person name="Boyle B."/>
            <person name="Laroche J."/>
            <person name="Dewar K."/>
            <person name="Juretic N."/>
            <person name="Blackburn G."/>
            <person name="Nisole A."/>
            <person name="Brunet B."/>
            <person name="Brandao M."/>
            <person name="Lumley L."/>
            <person name="Duan J."/>
            <person name="Quan G."/>
            <person name="Lucarotti C.J."/>
            <person name="Roe A.D."/>
            <person name="Sperling F.A.H."/>
            <person name="Levesque R.C."/>
            <person name="Cusson M."/>
        </authorList>
    </citation>
    <scope>NUCLEOTIDE SEQUENCE [LARGE SCALE GENOMIC DNA]</scope>
    <source>
        <strain evidence="1">Glfc:IPQL:Cfum</strain>
    </source>
</reference>
<accession>A0ACC0K1X3</accession>
<gene>
    <name evidence="1" type="ORF">MSG28_000548</name>
</gene>
<evidence type="ECO:0000313" key="2">
    <source>
        <dbReference type="Proteomes" id="UP001064048"/>
    </source>
</evidence>
<protein>
    <submittedName>
        <fullName evidence="1">Uncharacterized protein</fullName>
    </submittedName>
</protein>
<comment type="caution">
    <text evidence="1">The sequence shown here is derived from an EMBL/GenBank/DDBJ whole genome shotgun (WGS) entry which is preliminary data.</text>
</comment>
<evidence type="ECO:0000313" key="1">
    <source>
        <dbReference type="EMBL" id="KAI8430193.1"/>
    </source>
</evidence>
<name>A0ACC0K1X3_CHOFU</name>
<keyword evidence="2" id="KW-1185">Reference proteome</keyword>
<organism evidence="1 2">
    <name type="scientific">Choristoneura fumiferana</name>
    <name type="common">Spruce budworm moth</name>
    <name type="synonym">Archips fumiferana</name>
    <dbReference type="NCBI Taxonomy" id="7141"/>
    <lineage>
        <taxon>Eukaryota</taxon>
        <taxon>Metazoa</taxon>
        <taxon>Ecdysozoa</taxon>
        <taxon>Arthropoda</taxon>
        <taxon>Hexapoda</taxon>
        <taxon>Insecta</taxon>
        <taxon>Pterygota</taxon>
        <taxon>Neoptera</taxon>
        <taxon>Endopterygota</taxon>
        <taxon>Lepidoptera</taxon>
        <taxon>Glossata</taxon>
        <taxon>Ditrysia</taxon>
        <taxon>Tortricoidea</taxon>
        <taxon>Tortricidae</taxon>
        <taxon>Tortricinae</taxon>
        <taxon>Choristoneura</taxon>
    </lineage>
</organism>
<sequence length="106" mass="11377">MAVAYANQRLRLPCQVHPAPRIIQTPSILYFEIRREVCGGSCCGRGREARLAAALQRAAAARAAAATRPVAALLLSTHNTLQGATSLPHFPTLLHTSNTRLLAACY</sequence>
<dbReference type="Proteomes" id="UP001064048">
    <property type="component" value="Chromosome Z"/>
</dbReference>
<proteinExistence type="predicted"/>